<proteinExistence type="predicted"/>
<evidence type="ECO:0000256" key="1">
    <source>
        <dbReference type="SAM" id="MobiDB-lite"/>
    </source>
</evidence>
<sequence length="150" mass="16688">MQTIEEIRRDWLLELIRQYKTIANLNIALGRTRTDATLSQLKNKAADSKSGRPRGMGSPLAREIEEKLGLEHGSLDHPFKNDVHTDNNDWLAYKMADSATKAVVDALLTKGTMPDWVTPMIALALEGARQAAAIWLDSKNEQTKSKETGT</sequence>
<feature type="region of interest" description="Disordered" evidence="1">
    <location>
        <begin position="42"/>
        <end position="63"/>
    </location>
</feature>
<dbReference type="AlphaFoldDB" id="A0A749L512"/>
<name>A0A749L512_SALER</name>
<evidence type="ECO:0000313" key="2">
    <source>
        <dbReference type="EMBL" id="HAF5757873.1"/>
    </source>
</evidence>
<dbReference type="EMBL" id="DAAVUQ010000010">
    <property type="protein sequence ID" value="HAF5757873.1"/>
    <property type="molecule type" value="Genomic_DNA"/>
</dbReference>
<comment type="caution">
    <text evidence="2">The sequence shown here is derived from an EMBL/GenBank/DDBJ whole genome shotgun (WGS) entry which is preliminary data.</text>
</comment>
<organism evidence="2">
    <name type="scientific">Salmonella enterica</name>
    <name type="common">Salmonella choleraesuis</name>
    <dbReference type="NCBI Taxonomy" id="28901"/>
    <lineage>
        <taxon>Bacteria</taxon>
        <taxon>Pseudomonadati</taxon>
        <taxon>Pseudomonadota</taxon>
        <taxon>Gammaproteobacteria</taxon>
        <taxon>Enterobacterales</taxon>
        <taxon>Enterobacteriaceae</taxon>
        <taxon>Salmonella</taxon>
    </lineage>
</organism>
<reference evidence="2" key="1">
    <citation type="journal article" date="2018" name="Genome Biol.">
        <title>SKESA: strategic k-mer extension for scrupulous assemblies.</title>
        <authorList>
            <person name="Souvorov A."/>
            <person name="Agarwala R."/>
            <person name="Lipman D.J."/>
        </authorList>
    </citation>
    <scope>NUCLEOTIDE SEQUENCE</scope>
    <source>
        <strain evidence="2">MA.CK_00/00004035</strain>
    </source>
</reference>
<gene>
    <name evidence="2" type="ORF">G8N42_003333</name>
</gene>
<accession>A0A749L512</accession>
<protein>
    <submittedName>
        <fullName evidence="2">Uncharacterized protein</fullName>
    </submittedName>
</protein>
<reference evidence="2" key="2">
    <citation type="submission" date="2020-02" db="EMBL/GenBank/DDBJ databases">
        <authorList>
            <consortium name="NCBI Pathogen Detection Project"/>
        </authorList>
    </citation>
    <scope>NUCLEOTIDE SEQUENCE</scope>
    <source>
        <strain evidence="2">MA.CK_00/00004035</strain>
    </source>
</reference>